<comment type="caution">
    <text evidence="5">The sequence shown here is derived from an EMBL/GenBank/DDBJ whole genome shotgun (WGS) entry which is preliminary data.</text>
</comment>
<dbReference type="InterPro" id="IPR041916">
    <property type="entry name" value="Anti_sigma_zinc_sf"/>
</dbReference>
<evidence type="ECO:0000313" key="5">
    <source>
        <dbReference type="EMBL" id="GED07647.1"/>
    </source>
</evidence>
<dbReference type="InterPro" id="IPR027383">
    <property type="entry name" value="Znf_put"/>
</dbReference>
<keyword evidence="6" id="KW-1185">Reference proteome</keyword>
<dbReference type="RefSeq" id="WP_141366981.1">
    <property type="nucleotide sequence ID" value="NZ_BAAAJL010000004.1"/>
</dbReference>
<dbReference type="AlphaFoldDB" id="A0A4Y4DSN4"/>
<evidence type="ECO:0000256" key="3">
    <source>
        <dbReference type="SAM" id="Phobius"/>
    </source>
</evidence>
<accession>A0A4Y4DSN4</accession>
<dbReference type="OrthoDB" id="5242431at2"/>
<dbReference type="Gene3D" id="1.10.10.1320">
    <property type="entry name" value="Anti-sigma factor, zinc-finger domain"/>
    <property type="match status" value="1"/>
</dbReference>
<organism evidence="5 6">
    <name type="scientific">Glutamicibacter uratoxydans</name>
    <name type="common">Arthrobacter uratoxydans</name>
    <dbReference type="NCBI Taxonomy" id="43667"/>
    <lineage>
        <taxon>Bacteria</taxon>
        <taxon>Bacillati</taxon>
        <taxon>Actinomycetota</taxon>
        <taxon>Actinomycetes</taxon>
        <taxon>Micrococcales</taxon>
        <taxon>Micrococcaceae</taxon>
        <taxon>Glutamicibacter</taxon>
    </lineage>
</organism>
<keyword evidence="3" id="KW-0472">Membrane</keyword>
<evidence type="ECO:0000259" key="4">
    <source>
        <dbReference type="Pfam" id="PF13490"/>
    </source>
</evidence>
<dbReference type="Pfam" id="PF13490">
    <property type="entry name" value="zf-HC2"/>
    <property type="match status" value="1"/>
</dbReference>
<keyword evidence="2" id="KW-0804">Transcription</keyword>
<sequence>MNEHESLSEWDAAYMLGALNSADRQRFEAHLKTCQECQSSLADLSTVPPMMARIAPPDDLLSAPAVSAVSLPAAGASAPEAQPTKTKKPARRRLYFALAAVMLLAAGIGLGSLVNSAPASSPVVQTLALTPATTQDMAVNVGFEPKKWGTALTINCNYPPAAGYNSAETQQSYVLVVQNREGDQSKSASWKYVPGQNVTVPAATSMQLDDIAVVSVQLADGTTVFSAPLKQIPKNS</sequence>
<reference evidence="5 6" key="1">
    <citation type="submission" date="2019-06" db="EMBL/GenBank/DDBJ databases">
        <title>Whole genome shotgun sequence of Glutamicibacter uratoxydans NBRC 15515.</title>
        <authorList>
            <person name="Hosoyama A."/>
            <person name="Uohara A."/>
            <person name="Ohji S."/>
            <person name="Ichikawa N."/>
        </authorList>
    </citation>
    <scope>NUCLEOTIDE SEQUENCE [LARGE SCALE GENOMIC DNA]</scope>
    <source>
        <strain evidence="5 6">NBRC 15515</strain>
    </source>
</reference>
<keyword evidence="3" id="KW-0812">Transmembrane</keyword>
<dbReference type="EMBL" id="BJNY01000023">
    <property type="protein sequence ID" value="GED07647.1"/>
    <property type="molecule type" value="Genomic_DNA"/>
</dbReference>
<keyword evidence="3" id="KW-1133">Transmembrane helix</keyword>
<evidence type="ECO:0000256" key="2">
    <source>
        <dbReference type="ARBA" id="ARBA00023163"/>
    </source>
</evidence>
<gene>
    <name evidence="5" type="primary">rslA</name>
    <name evidence="5" type="ORF">AUR04nite_31790</name>
</gene>
<evidence type="ECO:0000256" key="1">
    <source>
        <dbReference type="ARBA" id="ARBA00023015"/>
    </source>
</evidence>
<dbReference type="Proteomes" id="UP000316612">
    <property type="component" value="Unassembled WGS sequence"/>
</dbReference>
<name>A0A4Y4DSN4_GLUUR</name>
<proteinExistence type="predicted"/>
<evidence type="ECO:0000313" key="6">
    <source>
        <dbReference type="Proteomes" id="UP000316612"/>
    </source>
</evidence>
<feature type="transmembrane region" description="Helical" evidence="3">
    <location>
        <begin position="94"/>
        <end position="114"/>
    </location>
</feature>
<keyword evidence="1" id="KW-0805">Transcription regulation</keyword>
<protein>
    <submittedName>
        <fullName evidence="5">Anti-sigma-L factor RslA</fullName>
    </submittedName>
</protein>
<feature type="domain" description="Putative zinc-finger" evidence="4">
    <location>
        <begin position="13"/>
        <end position="38"/>
    </location>
</feature>